<protein>
    <submittedName>
        <fullName evidence="1">Uncharacterized protein DUF2744</fullName>
    </submittedName>
</protein>
<reference evidence="1 2" key="1">
    <citation type="submission" date="2019-03" db="EMBL/GenBank/DDBJ databases">
        <title>Genomic Encyclopedia of Type Strains, Phase IV (KMG-IV): sequencing the most valuable type-strain genomes for metagenomic binning, comparative biology and taxonomic classification.</title>
        <authorList>
            <person name="Goeker M."/>
        </authorList>
    </citation>
    <scope>NUCLEOTIDE SEQUENCE [LARGE SCALE GENOMIC DNA]</scope>
    <source>
        <strain evidence="1 2">DSM 44496</strain>
    </source>
</reference>
<accession>A0A4R6NYY9</accession>
<organism evidence="1 2">
    <name type="scientific">Nocardia ignorata</name>
    <dbReference type="NCBI Taxonomy" id="145285"/>
    <lineage>
        <taxon>Bacteria</taxon>
        <taxon>Bacillati</taxon>
        <taxon>Actinomycetota</taxon>
        <taxon>Actinomycetes</taxon>
        <taxon>Mycobacteriales</taxon>
        <taxon>Nocardiaceae</taxon>
        <taxon>Nocardia</taxon>
    </lineage>
</organism>
<name>A0A4R6NYY9_NOCIG</name>
<evidence type="ECO:0000313" key="2">
    <source>
        <dbReference type="Proteomes" id="UP000295087"/>
    </source>
</evidence>
<dbReference type="RefSeq" id="WP_084476886.1">
    <property type="nucleotide sequence ID" value="NZ_SNXK01000012.1"/>
</dbReference>
<dbReference type="Proteomes" id="UP000295087">
    <property type="component" value="Unassembled WGS sequence"/>
</dbReference>
<dbReference type="InterPro" id="IPR021226">
    <property type="entry name" value="Phage_gene29"/>
</dbReference>
<evidence type="ECO:0000313" key="1">
    <source>
        <dbReference type="EMBL" id="TDP29753.1"/>
    </source>
</evidence>
<dbReference type="EMBL" id="SNXK01000012">
    <property type="protein sequence ID" value="TDP29753.1"/>
    <property type="molecule type" value="Genomic_DNA"/>
</dbReference>
<dbReference type="Pfam" id="PF10910">
    <property type="entry name" value="Phage_gene29"/>
    <property type="match status" value="1"/>
</dbReference>
<sequence length="239" mass="26698">MSKKSARVQEPQEVDTSPWLKAGDFPTFENCNPNCPEEAFLWMYSGLPGMKGAPLPFPIEYLREVSRRQWDCGARPPGSTIPSERKIKYQRPRQTDPHWLVSPGVWEPIDAPDRSQFDLKEFVASLPQDAKRALAEAMGFDPQGAVPSDDRIVEGVEGSGTGKVKGSPQYGRPSSDGAYVTNVPVRDPGWNPCLHTVDEVLEYLEAVDADERDRVLAIERYLSKKPRKTIIDRYPGVGV</sequence>
<proteinExistence type="predicted"/>
<comment type="caution">
    <text evidence="1">The sequence shown here is derived from an EMBL/GenBank/DDBJ whole genome shotgun (WGS) entry which is preliminary data.</text>
</comment>
<dbReference type="AlphaFoldDB" id="A0A4R6NYY9"/>
<gene>
    <name evidence="1" type="ORF">DFR75_11214</name>
</gene>
<keyword evidence="2" id="KW-1185">Reference proteome</keyword>